<feature type="compositionally biased region" description="Low complexity" evidence="1">
    <location>
        <begin position="215"/>
        <end position="239"/>
    </location>
</feature>
<name>A0A4Z2F856_9TELE</name>
<proteinExistence type="predicted"/>
<dbReference type="AlphaFoldDB" id="A0A4Z2F856"/>
<dbReference type="EMBL" id="SRLO01001546">
    <property type="protein sequence ID" value="TNN36994.1"/>
    <property type="molecule type" value="Genomic_DNA"/>
</dbReference>
<evidence type="ECO:0000313" key="2">
    <source>
        <dbReference type="EMBL" id="TNN36994.1"/>
    </source>
</evidence>
<sequence>MESFSTEMTNMEEAELVYEIIYSCRKSPRDTESLRSQWNIILRLSPFTWPTPCGHSEMTDGGVVPPEAGEADLLRQDEVHAAARLLRARLLLAARGAGSAQQALPLLPEQLAVLGVGSPRRAAPEEHDARGAQDHRAGEQRQHAEADELAVGGEDAGRARRVPQGDLQQVSVGRPEELVEAVGGEGVVLRRQREHSAVRGPGADLPQGARGTREPFVAGAPEGAVGPADARPPGRPAQGEGAAAPQVEPEKPSGQAQVKAAPRAVQLPPLRHGLGRQRSTASQKSPDDPGGQEQDEGPAEPSASRHVPPF</sequence>
<feature type="compositionally biased region" description="Basic and acidic residues" evidence="1">
    <location>
        <begin position="122"/>
        <end position="146"/>
    </location>
</feature>
<reference evidence="2 3" key="1">
    <citation type="submission" date="2019-03" db="EMBL/GenBank/DDBJ databases">
        <title>First draft genome of Liparis tanakae, snailfish: a comprehensive survey of snailfish specific genes.</title>
        <authorList>
            <person name="Kim W."/>
            <person name="Song I."/>
            <person name="Jeong J.-H."/>
            <person name="Kim D."/>
            <person name="Kim S."/>
            <person name="Ryu S."/>
            <person name="Song J.Y."/>
            <person name="Lee S.K."/>
        </authorList>
    </citation>
    <scope>NUCLEOTIDE SEQUENCE [LARGE SCALE GENOMIC DNA]</scope>
    <source>
        <tissue evidence="2">Muscle</tissue>
    </source>
</reference>
<accession>A0A4Z2F856</accession>
<evidence type="ECO:0000256" key="1">
    <source>
        <dbReference type="SAM" id="MobiDB-lite"/>
    </source>
</evidence>
<dbReference type="Proteomes" id="UP000314294">
    <property type="component" value="Unassembled WGS sequence"/>
</dbReference>
<feature type="region of interest" description="Disordered" evidence="1">
    <location>
        <begin position="120"/>
        <end position="173"/>
    </location>
</feature>
<comment type="caution">
    <text evidence="2">The sequence shown here is derived from an EMBL/GenBank/DDBJ whole genome shotgun (WGS) entry which is preliminary data.</text>
</comment>
<organism evidence="2 3">
    <name type="scientific">Liparis tanakae</name>
    <name type="common">Tanaka's snailfish</name>
    <dbReference type="NCBI Taxonomy" id="230148"/>
    <lineage>
        <taxon>Eukaryota</taxon>
        <taxon>Metazoa</taxon>
        <taxon>Chordata</taxon>
        <taxon>Craniata</taxon>
        <taxon>Vertebrata</taxon>
        <taxon>Euteleostomi</taxon>
        <taxon>Actinopterygii</taxon>
        <taxon>Neopterygii</taxon>
        <taxon>Teleostei</taxon>
        <taxon>Neoteleostei</taxon>
        <taxon>Acanthomorphata</taxon>
        <taxon>Eupercaria</taxon>
        <taxon>Perciformes</taxon>
        <taxon>Cottioidei</taxon>
        <taxon>Cottales</taxon>
        <taxon>Liparidae</taxon>
        <taxon>Liparis</taxon>
    </lineage>
</organism>
<feature type="region of interest" description="Disordered" evidence="1">
    <location>
        <begin position="192"/>
        <end position="310"/>
    </location>
</feature>
<gene>
    <name evidence="2" type="ORF">EYF80_052847</name>
</gene>
<protein>
    <submittedName>
        <fullName evidence="2">Uncharacterized protein</fullName>
    </submittedName>
</protein>
<evidence type="ECO:0000313" key="3">
    <source>
        <dbReference type="Proteomes" id="UP000314294"/>
    </source>
</evidence>
<keyword evidence="3" id="KW-1185">Reference proteome</keyword>